<dbReference type="Proteomes" id="UP000298111">
    <property type="component" value="Unassembled WGS sequence"/>
</dbReference>
<proteinExistence type="predicted"/>
<evidence type="ECO:0000313" key="4">
    <source>
        <dbReference type="Proteomes" id="UP000298111"/>
    </source>
</evidence>
<sequence length="810" mass="86966">MWKARESPQCRYWANPLVKYVSYMHLHCTYSASMAPDPGRPEMDVTLSQARECWSEVVERLQHGEEIVLENTRNRQAAVMRRLEADTPAGPVWSSSKARQELGALVAAAQEGAQVLTVGGLPAAAVTRHTPPRHERPRPQNTAGLTGLGDVLDGLLADEPETTGLSTGVAALDRVCGGLARGSVTLVAAPPNAGGSLLPLQAARAAAFDPEQPVPVLYALSGVPLQVAARRLIAAEASVPYARFAAGTLTPGQRQAVAGADGRLRAAPLSFTGPEPTAQAIAEEAARIDGLGLIVVDRLQHTRAEGTPLSGRSLPAAVRTLAHLAAERQAAVVVLLDTDDAQLTARLEADRAFRLTRPGDGAAARITVTARDLGTLASVEVGLDMTHLRLLDQPPLPAGSVPGPASAPEPLPRPTTAPAGTDTAAPAPGPTPARRQPPSVPRRGTAGTARRSARTVPGGSAVHKDGGRVGELVERIEGKVRTVLAESGGEVAAAVDQLRKTAIPDVMDLLEQSRAGGRYDFRNYPDLPDILRKLGRQEADDIWEARPRWTAPPQILDRIGDEAVTALDINGAYLSALKAHLPIGQLEHHLGPDAGGPAHDTKRSGVHLVTPPAWEHPDLPNPIGDREEPGPLWITESTLRLLLRLSGPKAGLCERPLIHESWTSGSTEQLLETLRRALVQVRSSALAARTAEGEVAYEYVKAMYSKLVSTMGESNYNRDLYRQDWMHIIRSQAFANLWRKAWAARQAGLTVVRMMGTDELHLAGDWRTARAVGKDTPLFPEGREVTEVKPKQTYRLEKVAEGSYREREVN</sequence>
<protein>
    <recommendedName>
        <fullName evidence="2">SF4 helicase domain-containing protein</fullName>
    </recommendedName>
</protein>
<dbReference type="Pfam" id="PF03796">
    <property type="entry name" value="DnaB_C"/>
    <property type="match status" value="1"/>
</dbReference>
<feature type="compositionally biased region" description="Pro residues" evidence="1">
    <location>
        <begin position="405"/>
        <end position="415"/>
    </location>
</feature>
<dbReference type="EMBL" id="RCIY01000040">
    <property type="protein sequence ID" value="TGG86512.1"/>
    <property type="molecule type" value="Genomic_DNA"/>
</dbReference>
<gene>
    <name evidence="3" type="ORF">D8771_09265</name>
</gene>
<evidence type="ECO:0000256" key="1">
    <source>
        <dbReference type="SAM" id="MobiDB-lite"/>
    </source>
</evidence>
<dbReference type="GO" id="GO:0005524">
    <property type="term" value="F:ATP binding"/>
    <property type="evidence" value="ECO:0007669"/>
    <property type="project" value="InterPro"/>
</dbReference>
<dbReference type="InterPro" id="IPR007694">
    <property type="entry name" value="DNA_helicase_DnaB-like_C"/>
</dbReference>
<evidence type="ECO:0000259" key="2">
    <source>
        <dbReference type="Pfam" id="PF03796"/>
    </source>
</evidence>
<name>A0A8H1LL53_9ACTN</name>
<organism evidence="3 4">
    <name type="scientific">Streptomyces albus</name>
    <dbReference type="NCBI Taxonomy" id="1888"/>
    <lineage>
        <taxon>Bacteria</taxon>
        <taxon>Bacillati</taxon>
        <taxon>Actinomycetota</taxon>
        <taxon>Actinomycetes</taxon>
        <taxon>Kitasatosporales</taxon>
        <taxon>Streptomycetaceae</taxon>
        <taxon>Streptomyces</taxon>
    </lineage>
</organism>
<dbReference type="Gene3D" id="3.40.50.300">
    <property type="entry name" value="P-loop containing nucleotide triphosphate hydrolases"/>
    <property type="match status" value="1"/>
</dbReference>
<accession>A0A8H1LL53</accession>
<reference evidence="3 4" key="1">
    <citation type="submission" date="2018-10" db="EMBL/GenBank/DDBJ databases">
        <title>Isolation of pseudouridimycin from Streptomyces albus DSM 40763.</title>
        <authorList>
            <person name="Rosenqvist P."/>
            <person name="Metsae-Ketelae M."/>
            <person name="Virta P."/>
        </authorList>
    </citation>
    <scope>NUCLEOTIDE SEQUENCE [LARGE SCALE GENOMIC DNA]</scope>
    <source>
        <strain evidence="3 4">DSM 40763</strain>
    </source>
</reference>
<dbReference type="SUPFAM" id="SSF52540">
    <property type="entry name" value="P-loop containing nucleoside triphosphate hydrolases"/>
    <property type="match status" value="1"/>
</dbReference>
<dbReference type="GO" id="GO:0006260">
    <property type="term" value="P:DNA replication"/>
    <property type="evidence" value="ECO:0007669"/>
    <property type="project" value="InterPro"/>
</dbReference>
<feature type="compositionally biased region" description="Low complexity" evidence="1">
    <location>
        <begin position="416"/>
        <end position="450"/>
    </location>
</feature>
<dbReference type="AlphaFoldDB" id="A0A8H1LL53"/>
<feature type="domain" description="SF4 helicase" evidence="2">
    <location>
        <begin position="164"/>
        <end position="335"/>
    </location>
</feature>
<evidence type="ECO:0000313" key="3">
    <source>
        <dbReference type="EMBL" id="TGG86512.1"/>
    </source>
</evidence>
<comment type="caution">
    <text evidence="3">The sequence shown here is derived from an EMBL/GenBank/DDBJ whole genome shotgun (WGS) entry which is preliminary data.</text>
</comment>
<dbReference type="GO" id="GO:0005829">
    <property type="term" value="C:cytosol"/>
    <property type="evidence" value="ECO:0007669"/>
    <property type="project" value="TreeGrafter"/>
</dbReference>
<dbReference type="PANTHER" id="PTHR30153">
    <property type="entry name" value="REPLICATIVE DNA HELICASE DNAB"/>
    <property type="match status" value="1"/>
</dbReference>
<feature type="region of interest" description="Disordered" evidence="1">
    <location>
        <begin position="394"/>
        <end position="467"/>
    </location>
</feature>
<dbReference type="PANTHER" id="PTHR30153:SF2">
    <property type="entry name" value="REPLICATIVE DNA HELICASE"/>
    <property type="match status" value="1"/>
</dbReference>
<dbReference type="InterPro" id="IPR027417">
    <property type="entry name" value="P-loop_NTPase"/>
</dbReference>
<dbReference type="GO" id="GO:0003678">
    <property type="term" value="F:DNA helicase activity"/>
    <property type="evidence" value="ECO:0007669"/>
    <property type="project" value="InterPro"/>
</dbReference>